<evidence type="ECO:0000313" key="2">
    <source>
        <dbReference type="Proteomes" id="UP000009100"/>
    </source>
</evidence>
<dbReference type="STRING" id="575788.VS_1434"/>
<gene>
    <name evidence="1" type="ordered locus">VS_1434</name>
</gene>
<reference evidence="1 2" key="1">
    <citation type="submission" date="2009-02" db="EMBL/GenBank/DDBJ databases">
        <title>Vibrio splendidus str. LGP32 complete genome.</title>
        <authorList>
            <person name="Mazel D."/>
            <person name="Le Roux F."/>
        </authorList>
    </citation>
    <scope>NUCLEOTIDE SEQUENCE [LARGE SCALE GENOMIC DNA]</scope>
    <source>
        <strain evidence="1 2">LGP32</strain>
    </source>
</reference>
<proteinExistence type="predicted"/>
<dbReference type="InterPro" id="IPR021352">
    <property type="entry name" value="DUF2971"/>
</dbReference>
<name>B7VNM1_VIBA3</name>
<evidence type="ECO:0000313" key="1">
    <source>
        <dbReference type="EMBL" id="CAV18597.1"/>
    </source>
</evidence>
<organism evidence="1 2">
    <name type="scientific">Vibrio atlanticus (strain LGP32)</name>
    <name type="common">Vibrio splendidus (strain Mel32)</name>
    <dbReference type="NCBI Taxonomy" id="575788"/>
    <lineage>
        <taxon>Bacteria</taxon>
        <taxon>Pseudomonadati</taxon>
        <taxon>Pseudomonadota</taxon>
        <taxon>Gammaproteobacteria</taxon>
        <taxon>Vibrionales</taxon>
        <taxon>Vibrionaceae</taxon>
        <taxon>Vibrio</taxon>
    </lineage>
</organism>
<evidence type="ECO:0008006" key="3">
    <source>
        <dbReference type="Google" id="ProtNLM"/>
    </source>
</evidence>
<accession>B7VNM1</accession>
<dbReference type="KEGG" id="vsp:VS_1434"/>
<dbReference type="Pfam" id="PF11185">
    <property type="entry name" value="DUF2971"/>
    <property type="match status" value="1"/>
</dbReference>
<dbReference type="AlphaFoldDB" id="B7VNM1"/>
<dbReference type="eggNOG" id="COG0457">
    <property type="taxonomic scope" value="Bacteria"/>
</dbReference>
<dbReference type="HOGENOM" id="CLU_050666_1_0_6"/>
<dbReference type="Proteomes" id="UP000009100">
    <property type="component" value="Chromosome 1"/>
</dbReference>
<protein>
    <recommendedName>
        <fullName evidence="3">DUF2971 domain-containing protein</fullName>
    </recommendedName>
</protein>
<sequence length="213" mass="24543">MLTSDNVVNQVFDMLPKLYKFRSLHDRNIQSISECSLWFDSAKTFNNPFESHHLFNKELQNDFKVMCFSQSNDHPILWSQYGDNFKGMCIEYDLNCYHGEADLNCFEVQYTDNPSMLSSPSLVKSKASKLAVSVLGIKHSNWRYEKEYRWVLPNEEIIGNKLYLNKECISSVILSEHAPADRKLKVLMTCQHLGIPVKHAVAKQDSCTFGTFG</sequence>
<dbReference type="EMBL" id="FM954972">
    <property type="protein sequence ID" value="CAV18597.1"/>
    <property type="molecule type" value="Genomic_DNA"/>
</dbReference>